<protein>
    <submittedName>
        <fullName evidence="6">MFS transporter</fullName>
    </submittedName>
</protein>
<organism evidence="6 7">
    <name type="scientific">Teichococcus deserti</name>
    <dbReference type="NCBI Taxonomy" id="1817963"/>
    <lineage>
        <taxon>Bacteria</taxon>
        <taxon>Pseudomonadati</taxon>
        <taxon>Pseudomonadota</taxon>
        <taxon>Alphaproteobacteria</taxon>
        <taxon>Acetobacterales</taxon>
        <taxon>Roseomonadaceae</taxon>
        <taxon>Roseomonas</taxon>
    </lineage>
</organism>
<dbReference type="GO" id="GO:0022857">
    <property type="term" value="F:transmembrane transporter activity"/>
    <property type="evidence" value="ECO:0007669"/>
    <property type="project" value="InterPro"/>
</dbReference>
<evidence type="ECO:0000313" key="7">
    <source>
        <dbReference type="Proteomes" id="UP000188879"/>
    </source>
</evidence>
<feature type="transmembrane region" description="Helical" evidence="4">
    <location>
        <begin position="298"/>
        <end position="319"/>
    </location>
</feature>
<evidence type="ECO:0000313" key="6">
    <source>
        <dbReference type="EMBL" id="ONG46378.1"/>
    </source>
</evidence>
<dbReference type="InterPro" id="IPR020846">
    <property type="entry name" value="MFS_dom"/>
</dbReference>
<feature type="transmembrane region" description="Helical" evidence="4">
    <location>
        <begin position="243"/>
        <end position="262"/>
    </location>
</feature>
<keyword evidence="7" id="KW-1185">Reference proteome</keyword>
<feature type="transmembrane region" description="Helical" evidence="4">
    <location>
        <begin position="103"/>
        <end position="128"/>
    </location>
</feature>
<evidence type="ECO:0000256" key="4">
    <source>
        <dbReference type="SAM" id="Phobius"/>
    </source>
</evidence>
<evidence type="ECO:0000256" key="2">
    <source>
        <dbReference type="ARBA" id="ARBA00022989"/>
    </source>
</evidence>
<evidence type="ECO:0000256" key="3">
    <source>
        <dbReference type="ARBA" id="ARBA00023136"/>
    </source>
</evidence>
<feature type="transmembrane region" description="Helical" evidence="4">
    <location>
        <begin position="140"/>
        <end position="162"/>
    </location>
</feature>
<dbReference type="InterPro" id="IPR036259">
    <property type="entry name" value="MFS_trans_sf"/>
</dbReference>
<feature type="transmembrane region" description="Helical" evidence="4">
    <location>
        <begin position="45"/>
        <end position="64"/>
    </location>
</feature>
<keyword evidence="3 4" id="KW-0472">Membrane</keyword>
<dbReference type="Pfam" id="PF07690">
    <property type="entry name" value="MFS_1"/>
    <property type="match status" value="1"/>
</dbReference>
<feature type="transmembrane region" description="Helical" evidence="4">
    <location>
        <begin position="331"/>
        <end position="350"/>
    </location>
</feature>
<keyword evidence="1 4" id="KW-0812">Transmembrane</keyword>
<comment type="caution">
    <text evidence="6">The sequence shown here is derived from an EMBL/GenBank/DDBJ whole genome shotgun (WGS) entry which is preliminary data.</text>
</comment>
<keyword evidence="2 4" id="KW-1133">Transmembrane helix</keyword>
<accession>A0A1V2GV83</accession>
<gene>
    <name evidence="6" type="ORF">BKE38_25365</name>
</gene>
<feature type="transmembrane region" description="Helical" evidence="4">
    <location>
        <begin position="76"/>
        <end position="97"/>
    </location>
</feature>
<dbReference type="PROSITE" id="PS50850">
    <property type="entry name" value="MFS"/>
    <property type="match status" value="1"/>
</dbReference>
<name>A0A1V2GV83_9PROT</name>
<dbReference type="RefSeq" id="WP_076960065.1">
    <property type="nucleotide sequence ID" value="NZ_MLCO01000318.1"/>
</dbReference>
<dbReference type="Proteomes" id="UP000188879">
    <property type="component" value="Unassembled WGS sequence"/>
</dbReference>
<sequence length="380" mass="37899">MPPADQAAQRRRLLRWFAASASFAVPQAAGPIAFSLLALGLTGDAGQGAAIILAMTLAQVLGAIPVARLGRRVPAVLYLKLLVGLRSAALLAIAALAAAEAPFAWLVAAAGLAGSVNGAAHGYLRAVLNQLAPAARLPRALGISATLNELTFVLAPVAASGLGSISPVFALLALTALGAAPILLVPHLGRAPQPAGTVAGGGGVLSRAILLWLLCSTAGGATVAALEIGAVALALRFGHAPELAFLFTVPLCLASVAGGVWASWRARMARPRVVVGQLCVMTLGAALVALQLSVAATMAGAVVVGLVLAPLGTHYSLVLDGLAPPHRRAEVFSLLRTANSLGVILASALLTAVSLSAMLAAVAALMLTAAIAVGLATRGR</sequence>
<evidence type="ECO:0000259" key="5">
    <source>
        <dbReference type="PROSITE" id="PS50850"/>
    </source>
</evidence>
<feature type="transmembrane region" description="Helical" evidence="4">
    <location>
        <begin position="168"/>
        <end position="188"/>
    </location>
</feature>
<feature type="transmembrane region" description="Helical" evidence="4">
    <location>
        <begin position="209"/>
        <end position="237"/>
    </location>
</feature>
<evidence type="ECO:0000256" key="1">
    <source>
        <dbReference type="ARBA" id="ARBA00022692"/>
    </source>
</evidence>
<dbReference type="EMBL" id="MLCO01000318">
    <property type="protein sequence ID" value="ONG46378.1"/>
    <property type="molecule type" value="Genomic_DNA"/>
</dbReference>
<dbReference type="SUPFAM" id="SSF103473">
    <property type="entry name" value="MFS general substrate transporter"/>
    <property type="match status" value="1"/>
</dbReference>
<feature type="transmembrane region" description="Helical" evidence="4">
    <location>
        <begin position="16"/>
        <end position="39"/>
    </location>
</feature>
<dbReference type="Gene3D" id="1.20.1250.20">
    <property type="entry name" value="MFS general substrate transporter like domains"/>
    <property type="match status" value="1"/>
</dbReference>
<reference evidence="6 7" key="1">
    <citation type="submission" date="2016-10" db="EMBL/GenBank/DDBJ databases">
        <title>Draft Genome sequence of Roseomonas sp. strain M3.</title>
        <authorList>
            <person name="Subhash Y."/>
            <person name="Lee S."/>
        </authorList>
    </citation>
    <scope>NUCLEOTIDE SEQUENCE [LARGE SCALE GENOMIC DNA]</scope>
    <source>
        <strain evidence="6 7">M3</strain>
    </source>
</reference>
<dbReference type="InterPro" id="IPR011701">
    <property type="entry name" value="MFS"/>
</dbReference>
<proteinExistence type="predicted"/>
<feature type="domain" description="Major facilitator superfamily (MFS) profile" evidence="5">
    <location>
        <begin position="208"/>
        <end position="380"/>
    </location>
</feature>
<dbReference type="OrthoDB" id="6636411at2"/>
<feature type="transmembrane region" description="Helical" evidence="4">
    <location>
        <begin position="356"/>
        <end position="376"/>
    </location>
</feature>
<feature type="transmembrane region" description="Helical" evidence="4">
    <location>
        <begin position="274"/>
        <end position="292"/>
    </location>
</feature>
<dbReference type="AlphaFoldDB" id="A0A1V2GV83"/>